<organism evidence="1 2">
    <name type="scientific">Mikania micrantha</name>
    <name type="common">bitter vine</name>
    <dbReference type="NCBI Taxonomy" id="192012"/>
    <lineage>
        <taxon>Eukaryota</taxon>
        <taxon>Viridiplantae</taxon>
        <taxon>Streptophyta</taxon>
        <taxon>Embryophyta</taxon>
        <taxon>Tracheophyta</taxon>
        <taxon>Spermatophyta</taxon>
        <taxon>Magnoliopsida</taxon>
        <taxon>eudicotyledons</taxon>
        <taxon>Gunneridae</taxon>
        <taxon>Pentapetalae</taxon>
        <taxon>asterids</taxon>
        <taxon>campanulids</taxon>
        <taxon>Asterales</taxon>
        <taxon>Asteraceae</taxon>
        <taxon>Asteroideae</taxon>
        <taxon>Heliantheae alliance</taxon>
        <taxon>Eupatorieae</taxon>
        <taxon>Mikania</taxon>
    </lineage>
</organism>
<name>A0A5N6LGF9_9ASTR</name>
<accession>A0A5N6LGF9</accession>
<comment type="caution">
    <text evidence="1">The sequence shown here is derived from an EMBL/GenBank/DDBJ whole genome shotgun (WGS) entry which is preliminary data.</text>
</comment>
<evidence type="ECO:0000313" key="2">
    <source>
        <dbReference type="Proteomes" id="UP000326396"/>
    </source>
</evidence>
<dbReference type="AlphaFoldDB" id="A0A5N6LGF9"/>
<dbReference type="Proteomes" id="UP000326396">
    <property type="component" value="Unassembled WGS sequence"/>
</dbReference>
<gene>
    <name evidence="1" type="ORF">E3N88_42906</name>
</gene>
<keyword evidence="2" id="KW-1185">Reference proteome</keyword>
<reference evidence="1 2" key="1">
    <citation type="submission" date="2019-05" db="EMBL/GenBank/DDBJ databases">
        <title>Mikania micrantha, genome provides insights into the molecular mechanism of rapid growth.</title>
        <authorList>
            <person name="Liu B."/>
        </authorList>
    </citation>
    <scope>NUCLEOTIDE SEQUENCE [LARGE SCALE GENOMIC DNA]</scope>
    <source>
        <strain evidence="1">NLD-2019</strain>
        <tissue evidence="1">Leaf</tissue>
    </source>
</reference>
<sequence>MFVCIIAIKNKENWEGFDLTRCSLLLLKDDCINWDPDTNAESGEDTKSHVCMIRRNQEQGTQGNRKKISKEWQLPKLQVLKAAKCPVRLLKIDSNKLYKLVYFGRVDKASIWLVEGLID</sequence>
<dbReference type="EMBL" id="SZYD01000812">
    <property type="protein sequence ID" value="KAD1384635.1"/>
    <property type="molecule type" value="Genomic_DNA"/>
</dbReference>
<proteinExistence type="predicted"/>
<evidence type="ECO:0000313" key="1">
    <source>
        <dbReference type="EMBL" id="KAD1384635.1"/>
    </source>
</evidence>
<protein>
    <submittedName>
        <fullName evidence="1">Uncharacterized protein</fullName>
    </submittedName>
</protein>